<organism evidence="2 3">
    <name type="scientific">Breznakiella homolactica</name>
    <dbReference type="NCBI Taxonomy" id="2798577"/>
    <lineage>
        <taxon>Bacteria</taxon>
        <taxon>Pseudomonadati</taxon>
        <taxon>Spirochaetota</taxon>
        <taxon>Spirochaetia</taxon>
        <taxon>Spirochaetales</taxon>
        <taxon>Breznakiellaceae</taxon>
        <taxon>Breznakiella</taxon>
    </lineage>
</organism>
<evidence type="ECO:0000256" key="1">
    <source>
        <dbReference type="SAM" id="Phobius"/>
    </source>
</evidence>
<feature type="transmembrane region" description="Helical" evidence="1">
    <location>
        <begin position="177"/>
        <end position="196"/>
    </location>
</feature>
<feature type="transmembrane region" description="Helical" evidence="1">
    <location>
        <begin position="110"/>
        <end position="129"/>
    </location>
</feature>
<feature type="transmembrane region" description="Helical" evidence="1">
    <location>
        <begin position="73"/>
        <end position="98"/>
    </location>
</feature>
<protein>
    <submittedName>
        <fullName evidence="2">Uncharacterized protein</fullName>
    </submittedName>
</protein>
<keyword evidence="1" id="KW-0472">Membrane</keyword>
<dbReference type="AlphaFoldDB" id="A0A7T8BA29"/>
<feature type="transmembrane region" description="Helical" evidence="1">
    <location>
        <begin position="135"/>
        <end position="165"/>
    </location>
</feature>
<keyword evidence="1" id="KW-0812">Transmembrane</keyword>
<evidence type="ECO:0000313" key="3">
    <source>
        <dbReference type="Proteomes" id="UP000595917"/>
    </source>
</evidence>
<feature type="transmembrane region" description="Helical" evidence="1">
    <location>
        <begin position="242"/>
        <end position="265"/>
    </location>
</feature>
<reference evidence="2" key="1">
    <citation type="submission" date="2021-01" db="EMBL/GenBank/DDBJ databases">
        <title>Description of Breznakiella homolactica.</title>
        <authorList>
            <person name="Song Y."/>
            <person name="Brune A."/>
        </authorList>
    </citation>
    <scope>NUCLEOTIDE SEQUENCE</scope>
    <source>
        <strain evidence="2">RmG30</strain>
    </source>
</reference>
<dbReference type="EMBL" id="CP067089">
    <property type="protein sequence ID" value="QQO07803.1"/>
    <property type="molecule type" value="Genomic_DNA"/>
</dbReference>
<name>A0A7T8BA29_9SPIR</name>
<dbReference type="KEGG" id="bhc:JFL75_12730"/>
<keyword evidence="1" id="KW-1133">Transmembrane helix</keyword>
<proteinExistence type="predicted"/>
<keyword evidence="3" id="KW-1185">Reference proteome</keyword>
<feature type="transmembrane region" description="Helical" evidence="1">
    <location>
        <begin position="212"/>
        <end position="230"/>
    </location>
</feature>
<evidence type="ECO:0000313" key="2">
    <source>
        <dbReference type="EMBL" id="QQO07803.1"/>
    </source>
</evidence>
<feature type="transmembrane region" description="Helical" evidence="1">
    <location>
        <begin position="6"/>
        <end position="29"/>
    </location>
</feature>
<gene>
    <name evidence="2" type="ORF">JFL75_12730</name>
</gene>
<sequence length="279" mass="30907">MYMLEIMVLLISCFFSYKLLVGWYHPIAAAWPRDQRKAGRWLLGLLPVVSLVVIIFVLRVLASFDVVNDLFYILFYIALGFAWQYMGTLLMFCLFDISWLDDALVMDNKAALSAVTGGFLAVTVIYSGANIGDGPGWWCVIFAGLLGLSAWIGLSLLINLCTGVFERITVERDTGSGIRFGSYLLASGLILGRASAGDWTSFGMTVVEFLDGWPVLLLSMLSILVELLYRKHPQSRHAGDKTPLLGSVLWAAIFIIFAAASVLFLPPLRENPSYGSIRW</sequence>
<dbReference type="Proteomes" id="UP000595917">
    <property type="component" value="Chromosome"/>
</dbReference>
<feature type="transmembrane region" description="Helical" evidence="1">
    <location>
        <begin position="41"/>
        <end position="61"/>
    </location>
</feature>
<accession>A0A7T8BA29</accession>
<dbReference type="RefSeq" id="WP_215625109.1">
    <property type="nucleotide sequence ID" value="NZ_CP067089.2"/>
</dbReference>